<dbReference type="Proteomes" id="UP000666915">
    <property type="component" value="Unassembled WGS sequence"/>
</dbReference>
<comment type="caution">
    <text evidence="5">The sequence shown here is derived from an EMBL/GenBank/DDBJ whole genome shotgun (WGS) entry which is preliminary data.</text>
</comment>
<organism evidence="5 6">
    <name type="scientific">Actinomadura nitritigenes</name>
    <dbReference type="NCBI Taxonomy" id="134602"/>
    <lineage>
        <taxon>Bacteria</taxon>
        <taxon>Bacillati</taxon>
        <taxon>Actinomycetota</taxon>
        <taxon>Actinomycetes</taxon>
        <taxon>Streptosporangiales</taxon>
        <taxon>Thermomonosporaceae</taxon>
        <taxon>Actinomadura</taxon>
    </lineage>
</organism>
<sequence length="1432" mass="159121">MAVADEQVHLANADRLRRRCDYEAAEAELAAAADGADRADRAAVELAWGRLEFDRDDLAAALARFAEAAALDPGSEEAIGWQVAALEGLCRFDEARGTAEDGLARFPHSATIGVALARLLNTLKYPDEALARLDHVLDRCPEDENALEWKIEVLAGLGRYDEAERVSETALARHPESPGINESVADIYRKRHRFDAALACYEKVLSAQPDERVSLCERVRVLRRAGRYDDARSAADEAARLLPRSANVLVHRSYLAEDDGRLPDALDDADAALRLQGNCPDALEQRIDVLRKLRRYEEAEEAVERAIGAHPRSANLLAGLAWHYLLLRQYEKTLAMAERALALHPRHAGALDARATALRSLRRFPEAEAAIAAAVALVPSAPRLRDEWGLLLDEQERHAEALEQFERALEADPLDEFALSWRVTELRRLRRYPEAEEASRAALESVPSAGNLLERGRLYRDQERYPEALADFRRTLELDPTEVWAHVSIVDCLRRSARFDEAAEAAEQAISRFPDDPALRRECGYLHVSRDMDEQALQEFREAVGLDPVDPYYQVDVGYALLWLNRYREAESFLRDALRKRPGNVQLLQALAAVLTAQDRHDAAFDELTAAERDDVGIITDLRISSLRQARRFEEAEALALDAVRRRPDIVRHHLELAQVHSDRGRHAEAESVLRDALHRFPRDPDILQALLHLHRWLGRYEDALGESQCLLESSPRSVTFLLQHADLLDDLDRQDEAVRTVQDAMPLHPGKARLRQHLAWSLYDRGRYEDALAEFERAAATEPTRGACYGRAAALCRLDRHEEAISLLRAEAAFRPNYAHTWVELADAYEDLGRYGEALTAAEQAIGVDPFHAEAHEKRIRVLRFQQKPNEAEAAANEALARMPGNATLVIARGRVLDDRNEYAEALEDFDRALELLPLFNVAVIAKSSTLRSLRRFSEAERMVAAAAERYPRNASLRMELGWIHRDQGRSAEARRVFARLRDEAASPGRRAEACAGLGWAAFTDDDHTAAERHFRTAGEAGAGPGDWQVGLAWTLLGQADRARWDEAERLCLDLLQRRPGHLMAHTCLGVLYYRREEYAAAEHHLKRTIDLDPYDGGYVDLASLYVHLGRFEEAEEMLGRALRRDAYDAQAHIEYGNLCLQCESDEAEADARARQAVRHFRQALTLSPASGPAAIGLAIGLARSPGDLLAAERVLRDAVERAGDGPSRPKLLLALARLLVERGDATQRPELYREAVTTAQEAIERASGEAEAYFVAGVATYKTAAAGAEVRTRPFYRRRAVRYLKECVRRDAGHVEGRRLLLLAEESVRTARGGAAGSAILMTIATSLLAALWIGFFLSNRISSTVLATLTPVLVGLVALGFVLPLLVRLKLPGGVEADLSASLQQVSSGPTGDVSIGPGRFGGQGADTMSMAPFVSGPSGQLPRLESER</sequence>
<dbReference type="InterPro" id="IPR011990">
    <property type="entry name" value="TPR-like_helical_dom_sf"/>
</dbReference>
<feature type="transmembrane region" description="Helical" evidence="4">
    <location>
        <begin position="1317"/>
        <end position="1340"/>
    </location>
</feature>
<dbReference type="PANTHER" id="PTHR44943:SF5">
    <property type="entry name" value="BLL7697 PROTEIN"/>
    <property type="match status" value="1"/>
</dbReference>
<dbReference type="Pfam" id="PF14559">
    <property type="entry name" value="TPR_19"/>
    <property type="match status" value="2"/>
</dbReference>
<feature type="repeat" description="TPR" evidence="3">
    <location>
        <begin position="888"/>
        <end position="921"/>
    </location>
</feature>
<feature type="repeat" description="TPR" evidence="3">
    <location>
        <begin position="449"/>
        <end position="482"/>
    </location>
</feature>
<dbReference type="PANTHER" id="PTHR44943">
    <property type="entry name" value="CELLULOSE SYNTHASE OPERON PROTEIN C"/>
    <property type="match status" value="1"/>
</dbReference>
<feature type="repeat" description="TPR" evidence="3">
    <location>
        <begin position="753"/>
        <end position="786"/>
    </location>
</feature>
<feature type="transmembrane region" description="Helical" evidence="4">
    <location>
        <begin position="1347"/>
        <end position="1370"/>
    </location>
</feature>
<evidence type="ECO:0000256" key="3">
    <source>
        <dbReference type="PROSITE-ProRule" id="PRU00339"/>
    </source>
</evidence>
<evidence type="ECO:0000313" key="5">
    <source>
        <dbReference type="EMBL" id="MBO2439067.1"/>
    </source>
</evidence>
<feature type="repeat" description="TPR" evidence="3">
    <location>
        <begin position="314"/>
        <end position="347"/>
    </location>
</feature>
<keyword evidence="1" id="KW-0677">Repeat</keyword>
<keyword evidence="4" id="KW-0812">Transmembrane</keyword>
<keyword evidence="4" id="KW-1133">Transmembrane helix</keyword>
<dbReference type="Pfam" id="PF13429">
    <property type="entry name" value="TPR_15"/>
    <property type="match status" value="1"/>
</dbReference>
<dbReference type="PROSITE" id="PS50005">
    <property type="entry name" value="TPR"/>
    <property type="match status" value="9"/>
</dbReference>
<feature type="repeat" description="TPR" evidence="3">
    <location>
        <begin position="820"/>
        <end position="853"/>
    </location>
</feature>
<dbReference type="Pfam" id="PF13432">
    <property type="entry name" value="TPR_16"/>
    <property type="match status" value="7"/>
</dbReference>
<feature type="repeat" description="TPR" evidence="3">
    <location>
        <begin position="178"/>
        <end position="211"/>
    </location>
</feature>
<keyword evidence="6" id="KW-1185">Reference proteome</keyword>
<keyword evidence="2 3" id="KW-0802">TPR repeat</keyword>
<feature type="repeat" description="TPR" evidence="3">
    <location>
        <begin position="1064"/>
        <end position="1097"/>
    </location>
</feature>
<evidence type="ECO:0000256" key="4">
    <source>
        <dbReference type="SAM" id="Phobius"/>
    </source>
</evidence>
<gene>
    <name evidence="5" type="ORF">J4557_16225</name>
</gene>
<proteinExistence type="predicted"/>
<feature type="repeat" description="TPR" evidence="3">
    <location>
        <begin position="517"/>
        <end position="550"/>
    </location>
</feature>
<feature type="repeat" description="TPR" evidence="3">
    <location>
        <begin position="382"/>
        <end position="415"/>
    </location>
</feature>
<dbReference type="SUPFAM" id="SSF48452">
    <property type="entry name" value="TPR-like"/>
    <property type="match status" value="6"/>
</dbReference>
<dbReference type="Pfam" id="PF13181">
    <property type="entry name" value="TPR_8"/>
    <property type="match status" value="1"/>
</dbReference>
<accession>A0ABS3QZ73</accession>
<dbReference type="Gene3D" id="1.25.40.10">
    <property type="entry name" value="Tetratricopeptide repeat domain"/>
    <property type="match status" value="7"/>
</dbReference>
<dbReference type="SMART" id="SM00028">
    <property type="entry name" value="TPR"/>
    <property type="match status" value="23"/>
</dbReference>
<dbReference type="InterPro" id="IPR019734">
    <property type="entry name" value="TPR_rpt"/>
</dbReference>
<reference evidence="5 6" key="1">
    <citation type="submission" date="2021-03" db="EMBL/GenBank/DDBJ databases">
        <authorList>
            <person name="Kanchanasin P."/>
            <person name="Saeng-In P."/>
            <person name="Phongsopitanun W."/>
            <person name="Yuki M."/>
            <person name="Kudo T."/>
            <person name="Ohkuma M."/>
            <person name="Tanasupawat S."/>
        </authorList>
    </citation>
    <scope>NUCLEOTIDE SEQUENCE [LARGE SCALE GENOMIC DNA]</scope>
    <source>
        <strain evidence="5 6">L46</strain>
    </source>
</reference>
<dbReference type="RefSeq" id="WP_208267361.1">
    <property type="nucleotide sequence ID" value="NZ_BAAAGM010000058.1"/>
</dbReference>
<protein>
    <submittedName>
        <fullName evidence="5">Tetratricopeptide repeat protein</fullName>
    </submittedName>
</protein>
<evidence type="ECO:0000256" key="2">
    <source>
        <dbReference type="ARBA" id="ARBA00022803"/>
    </source>
</evidence>
<name>A0ABS3QZ73_9ACTN</name>
<dbReference type="InterPro" id="IPR051685">
    <property type="entry name" value="Ycf3/AcsC/BcsC/TPR_MFPF"/>
</dbReference>
<evidence type="ECO:0000256" key="1">
    <source>
        <dbReference type="ARBA" id="ARBA00022737"/>
    </source>
</evidence>
<dbReference type="EMBL" id="JAGEOK010000009">
    <property type="protein sequence ID" value="MBO2439067.1"/>
    <property type="molecule type" value="Genomic_DNA"/>
</dbReference>
<evidence type="ECO:0000313" key="6">
    <source>
        <dbReference type="Proteomes" id="UP000666915"/>
    </source>
</evidence>
<keyword evidence="4" id="KW-0472">Membrane</keyword>